<dbReference type="Proteomes" id="UP000004659">
    <property type="component" value="Unassembled WGS sequence"/>
</dbReference>
<sequence length="203" mass="22812">MFDRPTIEALTTMAKEADIDPAALLAIAEVESGGRALYAVKGNMEPAIRFEGHYFDRRISGRIRDFARKNGLSAPEAGKIRNPKSQGERWLLLERAMGLSPKGALESTSWGLGQVMGAHWEWLGYRSVDALVAEARESVAGQVRLMLHFIEKAQLVQALRSHDWPGFARRYNGPAFTRNNYDKRMAEAHQRWQNQIGSFKKAA</sequence>
<evidence type="ECO:0000259" key="1">
    <source>
        <dbReference type="Pfam" id="PF11860"/>
    </source>
</evidence>
<proteinExistence type="predicted"/>
<accession>A0A0E1WXF4</accession>
<dbReference type="GeneID" id="93015938"/>
<dbReference type="SUPFAM" id="SSF53955">
    <property type="entry name" value="Lysozyme-like"/>
    <property type="match status" value="1"/>
</dbReference>
<dbReference type="AlphaFoldDB" id="A0A0E1WXF4"/>
<organism evidence="2">
    <name type="scientific">Brucella pinnipedialis M292/94/1</name>
    <dbReference type="NCBI Taxonomy" id="520462"/>
    <lineage>
        <taxon>Bacteria</taxon>
        <taxon>Pseudomonadati</taxon>
        <taxon>Pseudomonadota</taxon>
        <taxon>Alphaproteobacteria</taxon>
        <taxon>Hyphomicrobiales</taxon>
        <taxon>Brucellaceae</taxon>
        <taxon>Brucella/Ochrobactrum group</taxon>
        <taxon>Brucella</taxon>
    </lineage>
</organism>
<dbReference type="InterPro" id="IPR024408">
    <property type="entry name" value="Muramidase"/>
</dbReference>
<dbReference type="Gene3D" id="1.10.530.10">
    <property type="match status" value="1"/>
</dbReference>
<dbReference type="Pfam" id="PF11860">
    <property type="entry name" value="Muramidase"/>
    <property type="match status" value="1"/>
</dbReference>
<feature type="domain" description="N-acetylmuramidase" evidence="1">
    <location>
        <begin position="20"/>
        <end position="193"/>
    </location>
</feature>
<name>A0A0E1WXF4_9HYPH</name>
<evidence type="ECO:0000313" key="2">
    <source>
        <dbReference type="EMBL" id="EEZ29495.1"/>
    </source>
</evidence>
<reference evidence="2" key="1">
    <citation type="submission" date="2009-01" db="EMBL/GenBank/DDBJ databases">
        <title>The Genome Sequence of Brucella pinnipedialis M292/94/1.</title>
        <authorList>
            <consortium name="The Broad Institute Genome Sequencing Platform"/>
            <person name="Ward D."/>
            <person name="Young S.K."/>
            <person name="Kodira C.D."/>
            <person name="Zeng Q."/>
            <person name="Koehrsen M."/>
            <person name="Alvarado L."/>
            <person name="Berlin A."/>
            <person name="Borenstein D."/>
            <person name="Chen Z."/>
            <person name="Engels R."/>
            <person name="Freedman E."/>
            <person name="Gellesch M."/>
            <person name="Goldberg J."/>
            <person name="Griggs A."/>
            <person name="Gujja S."/>
            <person name="Heiman D."/>
            <person name="Hepburn T."/>
            <person name="Howarth C."/>
            <person name="Jen D."/>
            <person name="Larson L."/>
            <person name="Lewis B."/>
            <person name="Mehta T."/>
            <person name="Park D."/>
            <person name="Pearson M."/>
            <person name="Roberts A."/>
            <person name="Saif S."/>
            <person name="Shea T."/>
            <person name="Shenoy N."/>
            <person name="Sisk P."/>
            <person name="Stolte C."/>
            <person name="Sykes S."/>
            <person name="Walk T."/>
            <person name="White J."/>
            <person name="Yandava C."/>
            <person name="Whatmore A.M."/>
            <person name="Perrett L.L."/>
            <person name="O'Callaghan D."/>
            <person name="Nusbaum C."/>
            <person name="Galagan J."/>
            <person name="Birren B."/>
        </authorList>
    </citation>
    <scope>NUCLEOTIDE SEQUENCE [LARGE SCALE GENOMIC DNA]</scope>
    <source>
        <strain evidence="2">M292/94/1</strain>
    </source>
</reference>
<dbReference type="InterPro" id="IPR023346">
    <property type="entry name" value="Lysozyme-like_dom_sf"/>
</dbReference>
<dbReference type="RefSeq" id="WP_002966493.1">
    <property type="nucleotide sequence ID" value="NZ_EQ999534.1"/>
</dbReference>
<protein>
    <submittedName>
        <fullName evidence="2">Peptidoglycan-binding domain 1 protein</fullName>
    </submittedName>
</protein>
<gene>
    <name evidence="2" type="ORF">BALG_02848</name>
</gene>
<dbReference type="EMBL" id="EQ999534">
    <property type="protein sequence ID" value="EEZ29495.1"/>
    <property type="molecule type" value="Genomic_DNA"/>
</dbReference>
<dbReference type="HOGENOM" id="CLU_057859_2_0_5"/>